<dbReference type="AlphaFoldDB" id="A0A212K1M0"/>
<proteinExistence type="predicted"/>
<protein>
    <recommendedName>
        <fullName evidence="2">Winged helix-turn-helix domain-containing protein</fullName>
    </recommendedName>
</protein>
<organism evidence="1">
    <name type="scientific">uncultured Dysgonomonas sp</name>
    <dbReference type="NCBI Taxonomy" id="206096"/>
    <lineage>
        <taxon>Bacteria</taxon>
        <taxon>Pseudomonadati</taxon>
        <taxon>Bacteroidota</taxon>
        <taxon>Bacteroidia</taxon>
        <taxon>Bacteroidales</taxon>
        <taxon>Dysgonomonadaceae</taxon>
        <taxon>Dysgonomonas</taxon>
        <taxon>environmental samples</taxon>
    </lineage>
</organism>
<sequence length="72" mass="8033">MIKDFIGTNAGIIWQLLSDRGRLSIRELGEYTCLSSLNLGLAIGWLAREGNVTFIKNGEILFLELIDKSTSF</sequence>
<dbReference type="EMBL" id="FLUL01000001">
    <property type="protein sequence ID" value="SBW05601.1"/>
    <property type="molecule type" value="Genomic_DNA"/>
</dbReference>
<dbReference type="InterPro" id="IPR019707">
    <property type="entry name" value="DUF2582"/>
</dbReference>
<dbReference type="InterPro" id="IPR036388">
    <property type="entry name" value="WH-like_DNA-bd_sf"/>
</dbReference>
<reference evidence="1" key="1">
    <citation type="submission" date="2016-04" db="EMBL/GenBank/DDBJ databases">
        <authorList>
            <person name="Evans L.H."/>
            <person name="Alamgir A."/>
            <person name="Owens N."/>
            <person name="Weber N.D."/>
            <person name="Virtaneva K."/>
            <person name="Barbian K."/>
            <person name="Babar A."/>
            <person name="Rosenke K."/>
        </authorList>
    </citation>
    <scope>NUCLEOTIDE SEQUENCE</scope>
    <source>
        <strain evidence="1">86-2</strain>
    </source>
</reference>
<dbReference type="Gene3D" id="1.10.10.10">
    <property type="entry name" value="Winged helix-like DNA-binding domain superfamily/Winged helix DNA-binding domain"/>
    <property type="match status" value="1"/>
</dbReference>
<name>A0A212K1M0_9BACT</name>
<evidence type="ECO:0000313" key="1">
    <source>
        <dbReference type="EMBL" id="SBW05601.1"/>
    </source>
</evidence>
<gene>
    <name evidence="1" type="ORF">KL86DYS2_12820</name>
</gene>
<evidence type="ECO:0008006" key="2">
    <source>
        <dbReference type="Google" id="ProtNLM"/>
    </source>
</evidence>
<dbReference type="Pfam" id="PF10771">
    <property type="entry name" value="DUF2582"/>
    <property type="match status" value="1"/>
</dbReference>
<accession>A0A212K1M0</accession>
<dbReference type="RefSeq" id="WP_296950895.1">
    <property type="nucleotide sequence ID" value="NZ_LT599021.1"/>
</dbReference>